<dbReference type="GO" id="GO:0008168">
    <property type="term" value="F:methyltransferase activity"/>
    <property type="evidence" value="ECO:0007669"/>
    <property type="project" value="UniProtKB-KW"/>
</dbReference>
<protein>
    <submittedName>
        <fullName evidence="2">S-adenosyl-L-methionine-dependent methyltransferase</fullName>
    </submittedName>
</protein>
<accession>A0A1Y2GIZ6</accession>
<dbReference type="OrthoDB" id="540004at2759"/>
<dbReference type="Gene3D" id="3.40.50.150">
    <property type="entry name" value="Vaccinia Virus protein VP39"/>
    <property type="match status" value="1"/>
</dbReference>
<sequence length="300" mass="33724">MSSTSNNNCINPHEVNRISWNEAVIAHNSHKVDQHLFFKNKGSTLYKEEKDILGNLVGLKVCHLQCNAGQDTLSLVTTLGAQNPVGIDISDTAIAFATQLAKDAGIEATFIRADIFDYFDVTNPDQFDMVFASYGVINWLKDLKKYAAGVNKILKPGGRYHLIEFHPTAYIFNPDLVHEYPYSSQGNPIHEEGGVNDYVALSAPEDGDELMPNLKYATGIQDFQNKNPSIEFCWGLADVIGPLVANGLHLTEFKEYPYSNSFKMYKDMVEEKVEEGIRWHFKGPMLPFMYSVSFIKPVRT</sequence>
<evidence type="ECO:0000259" key="1">
    <source>
        <dbReference type="Pfam" id="PF13847"/>
    </source>
</evidence>
<dbReference type="GO" id="GO:0032259">
    <property type="term" value="P:methylation"/>
    <property type="evidence" value="ECO:0007669"/>
    <property type="project" value="UniProtKB-KW"/>
</dbReference>
<dbReference type="CDD" id="cd02440">
    <property type="entry name" value="AdoMet_MTases"/>
    <property type="match status" value="1"/>
</dbReference>
<evidence type="ECO:0000313" key="2">
    <source>
        <dbReference type="EMBL" id="ORZ12163.1"/>
    </source>
</evidence>
<dbReference type="GeneID" id="33572129"/>
<dbReference type="RefSeq" id="XP_021880028.1">
    <property type="nucleotide sequence ID" value="XM_022030287.1"/>
</dbReference>
<feature type="domain" description="Methyltransferase" evidence="1">
    <location>
        <begin position="58"/>
        <end position="166"/>
    </location>
</feature>
<dbReference type="AlphaFoldDB" id="A0A1Y2GIZ6"/>
<dbReference type="Pfam" id="PF13847">
    <property type="entry name" value="Methyltransf_31"/>
    <property type="match status" value="1"/>
</dbReference>
<dbReference type="Proteomes" id="UP000193648">
    <property type="component" value="Unassembled WGS sequence"/>
</dbReference>
<evidence type="ECO:0000313" key="3">
    <source>
        <dbReference type="Proteomes" id="UP000193648"/>
    </source>
</evidence>
<keyword evidence="3" id="KW-1185">Reference proteome</keyword>
<comment type="caution">
    <text evidence="2">The sequence shown here is derived from an EMBL/GenBank/DDBJ whole genome shotgun (WGS) entry which is preliminary data.</text>
</comment>
<dbReference type="SUPFAM" id="SSF53335">
    <property type="entry name" value="S-adenosyl-L-methionine-dependent methyltransferases"/>
    <property type="match status" value="1"/>
</dbReference>
<name>A0A1Y2GIZ6_9FUNG</name>
<organism evidence="2 3">
    <name type="scientific">Lobosporangium transversale</name>
    <dbReference type="NCBI Taxonomy" id="64571"/>
    <lineage>
        <taxon>Eukaryota</taxon>
        <taxon>Fungi</taxon>
        <taxon>Fungi incertae sedis</taxon>
        <taxon>Mucoromycota</taxon>
        <taxon>Mortierellomycotina</taxon>
        <taxon>Mortierellomycetes</taxon>
        <taxon>Mortierellales</taxon>
        <taxon>Mortierellaceae</taxon>
        <taxon>Lobosporangium</taxon>
    </lineage>
</organism>
<gene>
    <name evidence="2" type="ORF">BCR41DRAFT_423344</name>
</gene>
<dbReference type="InterPro" id="IPR029063">
    <property type="entry name" value="SAM-dependent_MTases_sf"/>
</dbReference>
<dbReference type="InParanoid" id="A0A1Y2GIZ6"/>
<dbReference type="InterPro" id="IPR025714">
    <property type="entry name" value="Methyltranfer_dom"/>
</dbReference>
<reference evidence="2 3" key="1">
    <citation type="submission" date="2016-07" db="EMBL/GenBank/DDBJ databases">
        <title>Pervasive Adenine N6-methylation of Active Genes in Fungi.</title>
        <authorList>
            <consortium name="DOE Joint Genome Institute"/>
            <person name="Mondo S.J."/>
            <person name="Dannebaum R.O."/>
            <person name="Kuo R.C."/>
            <person name="Labutti K."/>
            <person name="Haridas S."/>
            <person name="Kuo A."/>
            <person name="Salamov A."/>
            <person name="Ahrendt S.R."/>
            <person name="Lipzen A."/>
            <person name="Sullivan W."/>
            <person name="Andreopoulos W.B."/>
            <person name="Clum A."/>
            <person name="Lindquist E."/>
            <person name="Daum C."/>
            <person name="Ramamoorthy G.K."/>
            <person name="Gryganskyi A."/>
            <person name="Culley D."/>
            <person name="Magnuson J.K."/>
            <person name="James T.Y."/>
            <person name="O'Malley M.A."/>
            <person name="Stajich J.E."/>
            <person name="Spatafora J.W."/>
            <person name="Visel A."/>
            <person name="Grigoriev I.V."/>
        </authorList>
    </citation>
    <scope>NUCLEOTIDE SEQUENCE [LARGE SCALE GENOMIC DNA]</scope>
    <source>
        <strain evidence="2 3">NRRL 3116</strain>
    </source>
</reference>
<keyword evidence="2" id="KW-0808">Transferase</keyword>
<dbReference type="EMBL" id="MCFF01000026">
    <property type="protein sequence ID" value="ORZ12163.1"/>
    <property type="molecule type" value="Genomic_DNA"/>
</dbReference>
<keyword evidence="2" id="KW-0489">Methyltransferase</keyword>
<proteinExistence type="predicted"/>